<dbReference type="EMBL" id="HBUE01163326">
    <property type="protein sequence ID" value="CAG6511335.1"/>
    <property type="molecule type" value="Transcribed_RNA"/>
</dbReference>
<dbReference type="EMBL" id="HBUE01019763">
    <property type="protein sequence ID" value="CAG6452021.1"/>
    <property type="molecule type" value="Transcribed_RNA"/>
</dbReference>
<dbReference type="EMBL" id="HBUE01268553">
    <property type="protein sequence ID" value="CAG6562757.1"/>
    <property type="molecule type" value="Transcribed_RNA"/>
</dbReference>
<dbReference type="AlphaFoldDB" id="A0A8D8EYL0"/>
<reference evidence="1" key="1">
    <citation type="submission" date="2021-05" db="EMBL/GenBank/DDBJ databases">
        <authorList>
            <person name="Alioto T."/>
            <person name="Alioto T."/>
            <person name="Gomez Garrido J."/>
        </authorList>
    </citation>
    <scope>NUCLEOTIDE SEQUENCE</scope>
</reference>
<protein>
    <submittedName>
        <fullName evidence="1">(northern house mosquito) hypothetical protein</fullName>
    </submittedName>
</protein>
<proteinExistence type="predicted"/>
<sequence>MQRKTRCCCCRQQLQLPFVCPIRRDQVWPVFPPAPRSACATMRKSTFTFAAAKSSITFVPGLSPGFVYAMRSSVIQTIGIVLCGAGAPPAEWPAGRNWQRRRPARVTESDTWRSC</sequence>
<name>A0A8D8EYL0_CULPI</name>
<organism evidence="1">
    <name type="scientific">Culex pipiens</name>
    <name type="common">House mosquito</name>
    <dbReference type="NCBI Taxonomy" id="7175"/>
    <lineage>
        <taxon>Eukaryota</taxon>
        <taxon>Metazoa</taxon>
        <taxon>Ecdysozoa</taxon>
        <taxon>Arthropoda</taxon>
        <taxon>Hexapoda</taxon>
        <taxon>Insecta</taxon>
        <taxon>Pterygota</taxon>
        <taxon>Neoptera</taxon>
        <taxon>Endopterygota</taxon>
        <taxon>Diptera</taxon>
        <taxon>Nematocera</taxon>
        <taxon>Culicoidea</taxon>
        <taxon>Culicidae</taxon>
        <taxon>Culicinae</taxon>
        <taxon>Culicini</taxon>
        <taxon>Culex</taxon>
        <taxon>Culex</taxon>
    </lineage>
</organism>
<evidence type="ECO:0000313" key="1">
    <source>
        <dbReference type="EMBL" id="CAG6452021.1"/>
    </source>
</evidence>
<accession>A0A8D8EYL0</accession>